<dbReference type="InterPro" id="IPR006311">
    <property type="entry name" value="TAT_signal"/>
</dbReference>
<dbReference type="Proteomes" id="UP000334340">
    <property type="component" value="Unassembled WGS sequence"/>
</dbReference>
<sequence>MRARLQWDRRTFLTWGIGASLLLAFRQTAASRTAVAFLQIDGMT</sequence>
<proteinExistence type="predicted"/>
<dbReference type="AlphaFoldDB" id="A0A564ZK35"/>
<protein>
    <submittedName>
        <fullName evidence="1">Uncharacterized protein</fullName>
    </submittedName>
</protein>
<dbReference type="EMBL" id="CABIKM010000022">
    <property type="protein sequence ID" value="VUZ85002.1"/>
    <property type="molecule type" value="Genomic_DNA"/>
</dbReference>
<accession>A0A564ZK35</accession>
<name>A0A564ZK35_9BACT</name>
<evidence type="ECO:0000313" key="2">
    <source>
        <dbReference type="Proteomes" id="UP000334340"/>
    </source>
</evidence>
<keyword evidence="2" id="KW-1185">Reference proteome</keyword>
<reference evidence="1 2" key="1">
    <citation type="submission" date="2019-07" db="EMBL/GenBank/DDBJ databases">
        <authorList>
            <person name="Cremers G."/>
        </authorList>
    </citation>
    <scope>NUCLEOTIDE SEQUENCE [LARGE SCALE GENOMIC DNA]</scope>
</reference>
<evidence type="ECO:0000313" key="1">
    <source>
        <dbReference type="EMBL" id="VUZ85002.1"/>
    </source>
</evidence>
<gene>
    <name evidence="1" type="ORF">MELA_01377</name>
</gene>
<organism evidence="1 2">
    <name type="scientific">Candidatus Methylomirabilis lanthanidiphila</name>
    <dbReference type="NCBI Taxonomy" id="2211376"/>
    <lineage>
        <taxon>Bacteria</taxon>
        <taxon>Candidatus Methylomirabilota</taxon>
        <taxon>Candidatus Methylomirabilia</taxon>
        <taxon>Candidatus Methylomirabilales</taxon>
        <taxon>Candidatus Methylomirabilaceae</taxon>
        <taxon>Candidatus Methylomirabilis</taxon>
    </lineage>
</organism>
<dbReference type="PROSITE" id="PS51318">
    <property type="entry name" value="TAT"/>
    <property type="match status" value="1"/>
</dbReference>